<keyword evidence="3" id="KW-1185">Reference proteome</keyword>
<dbReference type="OrthoDB" id="5654187at2"/>
<name>A0A377G6I5_9GAMM</name>
<evidence type="ECO:0000259" key="1">
    <source>
        <dbReference type="PROSITE" id="PS50181"/>
    </source>
</evidence>
<dbReference type="Pfam" id="PF00646">
    <property type="entry name" value="F-box"/>
    <property type="match status" value="1"/>
</dbReference>
<gene>
    <name evidence="2" type="ORF">NCTC11370_00470</name>
</gene>
<evidence type="ECO:0000313" key="3">
    <source>
        <dbReference type="Proteomes" id="UP000254554"/>
    </source>
</evidence>
<dbReference type="GeneID" id="93292893"/>
<dbReference type="RefSeq" id="WP_010652625.1">
    <property type="nucleotide sequence ID" value="NZ_JAPHOS010000001.1"/>
</dbReference>
<dbReference type="SUPFAM" id="SSF81383">
    <property type="entry name" value="F-box domain"/>
    <property type="match status" value="1"/>
</dbReference>
<sequence>MSFTKLPVELQALILSNLDSSDLQKTAQVSKITRHQSKELLSTLHAGHQEVKTLPDTSHYYAVGGKVLVSQPTNIWDKGFPYQKERKSIPENEIKNAIPKQGTMKLFRTQKEAQEYARCTLEQSHATIDRMAAVFQVQLKETTVSPIVKEEITPALHRIYRMGPSKKPIEYVQADVKNLEFVSGQVSDYPAISLQNKNEACYLM</sequence>
<dbReference type="Proteomes" id="UP000254554">
    <property type="component" value="Unassembled WGS sequence"/>
</dbReference>
<dbReference type="InterPro" id="IPR001810">
    <property type="entry name" value="F-box_dom"/>
</dbReference>
<accession>A0A377G6I5</accession>
<proteinExistence type="predicted"/>
<dbReference type="EMBL" id="UGGT01000001">
    <property type="protein sequence ID" value="STO20416.1"/>
    <property type="molecule type" value="Genomic_DNA"/>
</dbReference>
<organism evidence="2 3">
    <name type="scientific">Fluoribacter dumoffii</name>
    <dbReference type="NCBI Taxonomy" id="463"/>
    <lineage>
        <taxon>Bacteria</taxon>
        <taxon>Pseudomonadati</taxon>
        <taxon>Pseudomonadota</taxon>
        <taxon>Gammaproteobacteria</taxon>
        <taxon>Legionellales</taxon>
        <taxon>Legionellaceae</taxon>
        <taxon>Fluoribacter</taxon>
    </lineage>
</organism>
<dbReference type="PROSITE" id="PS50181">
    <property type="entry name" value="FBOX"/>
    <property type="match status" value="1"/>
</dbReference>
<dbReference type="InterPro" id="IPR036047">
    <property type="entry name" value="F-box-like_dom_sf"/>
</dbReference>
<reference evidence="2 3" key="1">
    <citation type="submission" date="2018-06" db="EMBL/GenBank/DDBJ databases">
        <authorList>
            <consortium name="Pathogen Informatics"/>
            <person name="Doyle S."/>
        </authorList>
    </citation>
    <scope>NUCLEOTIDE SEQUENCE [LARGE SCALE GENOMIC DNA]</scope>
    <source>
        <strain evidence="2 3">NCTC11370</strain>
    </source>
</reference>
<evidence type="ECO:0000313" key="2">
    <source>
        <dbReference type="EMBL" id="STO20416.1"/>
    </source>
</evidence>
<protein>
    <recommendedName>
        <fullName evidence="1">F-box domain-containing protein</fullName>
    </recommendedName>
</protein>
<feature type="domain" description="F-box" evidence="1">
    <location>
        <begin position="1"/>
        <end position="54"/>
    </location>
</feature>
<dbReference type="AlphaFoldDB" id="A0A377G6I5"/>